<evidence type="ECO:0000256" key="9">
    <source>
        <dbReference type="ARBA" id="ARBA00032122"/>
    </source>
</evidence>
<comment type="pathway">
    <text evidence="1 10">Sulfur metabolism; glutathione biosynthesis; glutathione from L-cysteine and L-glutamate: step 1/2.</text>
</comment>
<evidence type="ECO:0000256" key="7">
    <source>
        <dbReference type="ARBA" id="ARBA00022840"/>
    </source>
</evidence>
<dbReference type="EMBL" id="IACT01001592">
    <property type="protein sequence ID" value="LAC20935.1"/>
    <property type="molecule type" value="mRNA"/>
</dbReference>
<dbReference type="PANTHER" id="PTHR11164">
    <property type="entry name" value="GLUTAMATE CYSTEINE LIGASE"/>
    <property type="match status" value="1"/>
</dbReference>
<sequence length="638" mass="72446">MGLLTEGTPLSWPETKKYADHVRKHGVSQFINHYQQFKDRNVDCLKWGDEIEYIIVKFDHANRRARVSLRGSSLLEKLREAEEKNPKEVRSLWRPEYAEYMVEGTPGQPYGGLVQHFNVVEHNMTYRRQELHSLLEEDEVALSITAFPRLGCLDFTYPRAVATPESGPSRSLFFPTEAITQCHPRFATLTSNIRNRRGRKVAINVPIYRDVNTPSPFTEDFTPYGDDEAGSHSTAALPDHVYTDAMGFGMGCSCLQMTFQARTESEARVLYDHLIPLCPILLALTAATPVCRGYLTESDCRWDVISASVDCRTREEMGEVPLKHDRFLIPKSRYGTVSCYLSYCGTKYNDLKVVKDPEAYSELIKAGVDPSLSQHLAHLFIRDSIALFSEKIHQDDTKEMDHFENIQSTNWQSMRFKIPPVNSDIGWRVEFRPCEVQVTDFENAAYGVFIVLLTRAVLTFKLNMLVPLSKVDENMRRSQRRDAVLKEKFWFRQDILSRDCDEGDDSTEISINHIINGKPGTFVGLLGLVRKYLTSLDLDPDTACTVGQYLNLIRDRAAGKAQTCAAWTRDFVQNHPEYKQDSVVGEGIAYDLLLAYHDISTGKRPCVELLGGTPKSRTRQDIPQAVSKILRSKCSGAN</sequence>
<keyword evidence="7 10" id="KW-0067">ATP-binding</keyword>
<evidence type="ECO:0000313" key="11">
    <source>
        <dbReference type="EMBL" id="LAB67166.1"/>
    </source>
</evidence>
<dbReference type="InterPro" id="IPR004308">
    <property type="entry name" value="GCS"/>
</dbReference>
<dbReference type="EC" id="6.3.2.2" evidence="3 10"/>
<dbReference type="GO" id="GO:0005524">
    <property type="term" value="F:ATP binding"/>
    <property type="evidence" value="ECO:0007669"/>
    <property type="project" value="UniProtKB-UniRule"/>
</dbReference>
<dbReference type="Gene3D" id="3.30.590.50">
    <property type="match status" value="2"/>
</dbReference>
<dbReference type="UniPathway" id="UPA00142">
    <property type="reaction ID" value="UER00209"/>
</dbReference>
<comment type="catalytic activity">
    <reaction evidence="10">
        <text>L-cysteine + L-glutamate + ATP = gamma-L-glutamyl-L-cysteine + ADP + phosphate + H(+)</text>
        <dbReference type="Rhea" id="RHEA:13285"/>
        <dbReference type="ChEBI" id="CHEBI:15378"/>
        <dbReference type="ChEBI" id="CHEBI:29985"/>
        <dbReference type="ChEBI" id="CHEBI:30616"/>
        <dbReference type="ChEBI" id="CHEBI:35235"/>
        <dbReference type="ChEBI" id="CHEBI:43474"/>
        <dbReference type="ChEBI" id="CHEBI:58173"/>
        <dbReference type="ChEBI" id="CHEBI:456216"/>
        <dbReference type="EC" id="6.3.2.2"/>
    </reaction>
</comment>
<dbReference type="GO" id="GO:0006750">
    <property type="term" value="P:glutathione biosynthetic process"/>
    <property type="evidence" value="ECO:0007669"/>
    <property type="project" value="UniProtKB-UniRule"/>
</dbReference>
<evidence type="ECO:0000256" key="5">
    <source>
        <dbReference type="ARBA" id="ARBA00022684"/>
    </source>
</evidence>
<dbReference type="Gene3D" id="1.10.8.960">
    <property type="match status" value="1"/>
</dbReference>
<dbReference type="PANTHER" id="PTHR11164:SF0">
    <property type="entry name" value="GLUTAMATE--CYSTEINE LIGASE CATALYTIC SUBUNIT"/>
    <property type="match status" value="1"/>
</dbReference>
<protein>
    <recommendedName>
        <fullName evidence="3 10">Glutamate--cysteine ligase</fullName>
        <ecNumber evidence="3 10">6.3.2.2</ecNumber>
    </recommendedName>
    <alternativeName>
        <fullName evidence="9 10">Gamma-ECS</fullName>
    </alternativeName>
    <alternativeName>
        <fullName evidence="8 10">Gamma-glutamylcysteine synthetase</fullName>
    </alternativeName>
</protein>
<evidence type="ECO:0000256" key="1">
    <source>
        <dbReference type="ARBA" id="ARBA00005006"/>
    </source>
</evidence>
<keyword evidence="4 10" id="KW-0436">Ligase</keyword>
<reference evidence="12" key="1">
    <citation type="submission" date="2017-11" db="EMBL/GenBank/DDBJ databases">
        <title>The sensing device of the deep-sea amphipod.</title>
        <authorList>
            <person name="Kobayashi H."/>
            <person name="Nagahama T."/>
            <person name="Arai W."/>
            <person name="Sasagawa Y."/>
            <person name="Umeda M."/>
            <person name="Hayashi T."/>
            <person name="Nikaido I."/>
            <person name="Watanabe H."/>
            <person name="Oguri K."/>
            <person name="Kitazato H."/>
            <person name="Fujioka K."/>
            <person name="Kido Y."/>
            <person name="Takami H."/>
        </authorList>
    </citation>
    <scope>NUCLEOTIDE SEQUENCE</scope>
    <source>
        <tissue evidence="12">Whole body</tissue>
    </source>
</reference>
<dbReference type="EMBL" id="IACF01001467">
    <property type="protein sequence ID" value="LAB67166.1"/>
    <property type="molecule type" value="mRNA"/>
</dbReference>
<dbReference type="AlphaFoldDB" id="A0A2P2HZV7"/>
<keyword evidence="6 10" id="KW-0547">Nucleotide-binding</keyword>
<comment type="similarity">
    <text evidence="2 10">Belongs to the glutamate--cysteine ligase type 3 family.</text>
</comment>
<reference evidence="11" key="2">
    <citation type="journal article" date="2018" name="Biosci. Biotechnol. Biochem.">
        <title>Polysaccharide hydrolase of the hadal zone amphipods Hirondellea gigas.</title>
        <authorList>
            <person name="Kobayashi H."/>
            <person name="Nagahama T."/>
            <person name="Arai W."/>
            <person name="Sasagawa Y."/>
            <person name="Umeda M."/>
            <person name="Hayashi T."/>
            <person name="Nikaido I."/>
            <person name="Watanabe H."/>
            <person name="Oguri K."/>
            <person name="Kitazato H."/>
            <person name="Fujioka K."/>
            <person name="Kido Y."/>
            <person name="Takami H."/>
        </authorList>
    </citation>
    <scope>NUCLEOTIDE SEQUENCE</scope>
    <source>
        <tissue evidence="11">Whole body</tissue>
    </source>
</reference>
<evidence type="ECO:0000256" key="10">
    <source>
        <dbReference type="RuleBase" id="RU367135"/>
    </source>
</evidence>
<dbReference type="GO" id="GO:0004357">
    <property type="term" value="F:glutamate-cysteine ligase activity"/>
    <property type="evidence" value="ECO:0007669"/>
    <property type="project" value="UniProtKB-UniRule"/>
</dbReference>
<evidence type="ECO:0000256" key="2">
    <source>
        <dbReference type="ARBA" id="ARBA00008100"/>
    </source>
</evidence>
<evidence type="ECO:0000256" key="4">
    <source>
        <dbReference type="ARBA" id="ARBA00022598"/>
    </source>
</evidence>
<dbReference type="FunFam" id="3.30.590.50:FF:000002">
    <property type="entry name" value="Glutamate--cysteine ligase catalytic subunit"/>
    <property type="match status" value="1"/>
</dbReference>
<dbReference type="Pfam" id="PF03074">
    <property type="entry name" value="GCS"/>
    <property type="match status" value="1"/>
</dbReference>
<accession>A0A2P2HZV7</accession>
<organism evidence="11">
    <name type="scientific">Hirondellea gigas</name>
    <dbReference type="NCBI Taxonomy" id="1518452"/>
    <lineage>
        <taxon>Eukaryota</taxon>
        <taxon>Metazoa</taxon>
        <taxon>Ecdysozoa</taxon>
        <taxon>Arthropoda</taxon>
        <taxon>Crustacea</taxon>
        <taxon>Multicrustacea</taxon>
        <taxon>Malacostraca</taxon>
        <taxon>Eumalacostraca</taxon>
        <taxon>Peracarida</taxon>
        <taxon>Amphipoda</taxon>
        <taxon>Amphilochidea</taxon>
        <taxon>Lysianassida</taxon>
        <taxon>Lysianassidira</taxon>
        <taxon>Lysianassoidea</taxon>
        <taxon>Lysianassidae</taxon>
        <taxon>Hirondellea</taxon>
    </lineage>
</organism>
<evidence type="ECO:0000313" key="12">
    <source>
        <dbReference type="EMBL" id="LAC20935.1"/>
    </source>
</evidence>
<keyword evidence="5 10" id="KW-0317">Glutathione biosynthesis</keyword>
<name>A0A2P2HZV7_9CRUS</name>
<dbReference type="GO" id="GO:0017109">
    <property type="term" value="C:glutamate-cysteine ligase complex"/>
    <property type="evidence" value="ECO:0007669"/>
    <property type="project" value="TreeGrafter"/>
</dbReference>
<evidence type="ECO:0000256" key="3">
    <source>
        <dbReference type="ARBA" id="ARBA00012220"/>
    </source>
</evidence>
<evidence type="ECO:0000256" key="6">
    <source>
        <dbReference type="ARBA" id="ARBA00022741"/>
    </source>
</evidence>
<proteinExistence type="evidence at transcript level"/>
<evidence type="ECO:0000256" key="8">
    <source>
        <dbReference type="ARBA" id="ARBA00030585"/>
    </source>
</evidence>
<dbReference type="InterPro" id="IPR014746">
    <property type="entry name" value="Gln_synth/guanido_kin_cat_dom"/>
</dbReference>
<dbReference type="SUPFAM" id="SSF55931">
    <property type="entry name" value="Glutamine synthetase/guanido kinase"/>
    <property type="match status" value="1"/>
</dbReference>